<keyword evidence="3" id="KW-1185">Reference proteome</keyword>
<protein>
    <recommendedName>
        <fullName evidence="4">Modulator of FtsH protease</fullName>
    </recommendedName>
</protein>
<sequence>MGEWTDFAVVVGGASAALTGLLFVAISINVERIGRSISLRSRGAQTLVLFAVTLVVSIVLAVPDQTPAALGIELVVVVAIAGAGLLTLDRRAKREQDSPHLARTLDHVSPNVLTLALTAAAGVLLITGHEWGLYLLVPSTVIGVVGGIANAWLFLTKIDDPEAP</sequence>
<feature type="transmembrane region" description="Helical" evidence="1">
    <location>
        <begin position="6"/>
        <end position="30"/>
    </location>
</feature>
<organism evidence="2 3">
    <name type="scientific">Actinomycetospora endophytica</name>
    <dbReference type="NCBI Taxonomy" id="2291215"/>
    <lineage>
        <taxon>Bacteria</taxon>
        <taxon>Bacillati</taxon>
        <taxon>Actinomycetota</taxon>
        <taxon>Actinomycetes</taxon>
        <taxon>Pseudonocardiales</taxon>
        <taxon>Pseudonocardiaceae</taxon>
        <taxon>Actinomycetospora</taxon>
    </lineage>
</organism>
<dbReference type="EMBL" id="JAJNDB010000001">
    <property type="protein sequence ID" value="MCD2192246.1"/>
    <property type="molecule type" value="Genomic_DNA"/>
</dbReference>
<feature type="transmembrane region" description="Helical" evidence="1">
    <location>
        <begin position="68"/>
        <end position="88"/>
    </location>
</feature>
<gene>
    <name evidence="2" type="ORF">LQ327_02400</name>
</gene>
<proteinExistence type="predicted"/>
<evidence type="ECO:0000313" key="2">
    <source>
        <dbReference type="EMBL" id="MCD2192246.1"/>
    </source>
</evidence>
<feature type="transmembrane region" description="Helical" evidence="1">
    <location>
        <begin position="42"/>
        <end position="62"/>
    </location>
</feature>
<keyword evidence="1" id="KW-1133">Transmembrane helix</keyword>
<reference evidence="2 3" key="1">
    <citation type="submission" date="2021-11" db="EMBL/GenBank/DDBJ databases">
        <title>Draft genome sequence of Actinomycetospora sp. SF1 isolated from the rhizosphere soil.</title>
        <authorList>
            <person name="Duangmal K."/>
            <person name="Chantavorakit T."/>
        </authorList>
    </citation>
    <scope>NUCLEOTIDE SEQUENCE [LARGE SCALE GENOMIC DNA]</scope>
    <source>
        <strain evidence="2 3">TBRC 5722</strain>
    </source>
</reference>
<keyword evidence="1" id="KW-0472">Membrane</keyword>
<dbReference type="Proteomes" id="UP001199469">
    <property type="component" value="Unassembled WGS sequence"/>
</dbReference>
<feature type="transmembrane region" description="Helical" evidence="1">
    <location>
        <begin position="133"/>
        <end position="155"/>
    </location>
</feature>
<comment type="caution">
    <text evidence="2">The sequence shown here is derived from an EMBL/GenBank/DDBJ whole genome shotgun (WGS) entry which is preliminary data.</text>
</comment>
<evidence type="ECO:0008006" key="4">
    <source>
        <dbReference type="Google" id="ProtNLM"/>
    </source>
</evidence>
<dbReference type="RefSeq" id="WP_230729931.1">
    <property type="nucleotide sequence ID" value="NZ_JAJNDB010000001.1"/>
</dbReference>
<name>A0ABS8P1X2_9PSEU</name>
<accession>A0ABS8P1X2</accession>
<evidence type="ECO:0000313" key="3">
    <source>
        <dbReference type="Proteomes" id="UP001199469"/>
    </source>
</evidence>
<feature type="transmembrane region" description="Helical" evidence="1">
    <location>
        <begin position="108"/>
        <end position="127"/>
    </location>
</feature>
<evidence type="ECO:0000256" key="1">
    <source>
        <dbReference type="SAM" id="Phobius"/>
    </source>
</evidence>
<keyword evidence="1" id="KW-0812">Transmembrane</keyword>